<keyword evidence="6" id="KW-0560">Oxidoreductase</keyword>
<protein>
    <submittedName>
        <fullName evidence="6">Quercetin 2,3-dioxygenase</fullName>
        <ecNumber evidence="6">1.13.11.24</ecNumber>
    </submittedName>
</protein>
<comment type="similarity">
    <text evidence="1 3">Belongs to the pirin family.</text>
</comment>
<dbReference type="SUPFAM" id="SSF51182">
    <property type="entry name" value="RmlC-like cupins"/>
    <property type="match status" value="1"/>
</dbReference>
<evidence type="ECO:0000313" key="6">
    <source>
        <dbReference type="EMBL" id="QDU25358.1"/>
    </source>
</evidence>
<evidence type="ECO:0000256" key="1">
    <source>
        <dbReference type="ARBA" id="ARBA00008416"/>
    </source>
</evidence>
<evidence type="ECO:0000256" key="2">
    <source>
        <dbReference type="PIRSR" id="PIRSR006232-1"/>
    </source>
</evidence>
<dbReference type="AlphaFoldDB" id="A0A517Y537"/>
<dbReference type="PANTHER" id="PTHR43212">
    <property type="entry name" value="QUERCETIN 2,3-DIOXYGENASE"/>
    <property type="match status" value="1"/>
</dbReference>
<dbReference type="Proteomes" id="UP000315017">
    <property type="component" value="Chromosome"/>
</dbReference>
<reference evidence="6 7" key="1">
    <citation type="submission" date="2019-02" db="EMBL/GenBank/DDBJ databases">
        <title>Deep-cultivation of Planctomycetes and their phenomic and genomic characterization uncovers novel biology.</title>
        <authorList>
            <person name="Wiegand S."/>
            <person name="Jogler M."/>
            <person name="Boedeker C."/>
            <person name="Pinto D."/>
            <person name="Vollmers J."/>
            <person name="Rivas-Marin E."/>
            <person name="Kohn T."/>
            <person name="Peeters S.H."/>
            <person name="Heuer A."/>
            <person name="Rast P."/>
            <person name="Oberbeckmann S."/>
            <person name="Bunk B."/>
            <person name="Jeske O."/>
            <person name="Meyerdierks A."/>
            <person name="Storesund J.E."/>
            <person name="Kallscheuer N."/>
            <person name="Luecker S."/>
            <person name="Lage O.M."/>
            <person name="Pohl T."/>
            <person name="Merkel B.J."/>
            <person name="Hornburger P."/>
            <person name="Mueller R.-W."/>
            <person name="Bruemmer F."/>
            <person name="Labrenz M."/>
            <person name="Spormann A.M."/>
            <person name="Op den Camp H."/>
            <person name="Overmann J."/>
            <person name="Amann R."/>
            <person name="Jetten M.S.M."/>
            <person name="Mascher T."/>
            <person name="Medema M.H."/>
            <person name="Devos D.P."/>
            <person name="Kaster A.-K."/>
            <person name="Ovreas L."/>
            <person name="Rohde M."/>
            <person name="Galperin M.Y."/>
            <person name="Jogler C."/>
        </authorList>
    </citation>
    <scope>NUCLEOTIDE SEQUENCE [LARGE SCALE GENOMIC DNA]</scope>
    <source>
        <strain evidence="6 7">ETA_A8</strain>
    </source>
</reference>
<proteinExistence type="inferred from homology"/>
<feature type="binding site" evidence="2">
    <location>
        <position position="101"/>
    </location>
    <ligand>
        <name>Fe cation</name>
        <dbReference type="ChEBI" id="CHEBI:24875"/>
    </ligand>
</feature>
<dbReference type="InterPro" id="IPR003829">
    <property type="entry name" value="Pirin_N_dom"/>
</dbReference>
<feature type="binding site" evidence="2">
    <location>
        <position position="59"/>
    </location>
    <ligand>
        <name>Fe cation</name>
        <dbReference type="ChEBI" id="CHEBI:24875"/>
    </ligand>
</feature>
<dbReference type="GO" id="GO:0008127">
    <property type="term" value="F:quercetin 2,3-dioxygenase activity"/>
    <property type="evidence" value="ECO:0007669"/>
    <property type="project" value="UniProtKB-EC"/>
</dbReference>
<keyword evidence="6" id="KW-0223">Dioxygenase</keyword>
<dbReference type="EMBL" id="CP036274">
    <property type="protein sequence ID" value="QDU25358.1"/>
    <property type="molecule type" value="Genomic_DNA"/>
</dbReference>
<dbReference type="Pfam" id="PF17954">
    <property type="entry name" value="Pirin_C_2"/>
    <property type="match status" value="1"/>
</dbReference>
<evidence type="ECO:0000259" key="4">
    <source>
        <dbReference type="Pfam" id="PF02678"/>
    </source>
</evidence>
<dbReference type="RefSeq" id="WP_145084171.1">
    <property type="nucleotide sequence ID" value="NZ_CP036274.1"/>
</dbReference>
<accession>A0A517Y537</accession>
<dbReference type="EC" id="1.13.11.24" evidence="6"/>
<dbReference type="InterPro" id="IPR041602">
    <property type="entry name" value="Quercetinase_C"/>
</dbReference>
<dbReference type="CDD" id="cd02910">
    <property type="entry name" value="cupin_Yhhw_N"/>
    <property type="match status" value="1"/>
</dbReference>
<feature type="binding site" evidence="2">
    <location>
        <position position="57"/>
    </location>
    <ligand>
        <name>Fe cation</name>
        <dbReference type="ChEBI" id="CHEBI:24875"/>
    </ligand>
</feature>
<keyword evidence="7" id="KW-1185">Reference proteome</keyword>
<feature type="binding site" evidence="2">
    <location>
        <position position="103"/>
    </location>
    <ligand>
        <name>Fe cation</name>
        <dbReference type="ChEBI" id="CHEBI:24875"/>
    </ligand>
</feature>
<gene>
    <name evidence="6" type="primary">yhhW</name>
    <name evidence="6" type="ORF">ETAA8_04240</name>
</gene>
<dbReference type="CDD" id="cd20311">
    <property type="entry name" value="cupin_Yhhw_C"/>
    <property type="match status" value="1"/>
</dbReference>
<comment type="cofactor">
    <cofactor evidence="2">
        <name>Fe cation</name>
        <dbReference type="ChEBI" id="CHEBI:24875"/>
    </cofactor>
    <text evidence="2">Binds 1 Fe cation per subunit.</text>
</comment>
<organism evidence="6 7">
    <name type="scientific">Anatilimnocola aggregata</name>
    <dbReference type="NCBI Taxonomy" id="2528021"/>
    <lineage>
        <taxon>Bacteria</taxon>
        <taxon>Pseudomonadati</taxon>
        <taxon>Planctomycetota</taxon>
        <taxon>Planctomycetia</taxon>
        <taxon>Pirellulales</taxon>
        <taxon>Pirellulaceae</taxon>
        <taxon>Anatilimnocola</taxon>
    </lineage>
</organism>
<dbReference type="OrthoDB" id="321327at2"/>
<dbReference type="GO" id="GO:0046872">
    <property type="term" value="F:metal ion binding"/>
    <property type="evidence" value="ECO:0007669"/>
    <property type="project" value="UniProtKB-KW"/>
</dbReference>
<name>A0A517Y537_9BACT</name>
<dbReference type="PIRSF" id="PIRSF006232">
    <property type="entry name" value="Pirin"/>
    <property type="match status" value="1"/>
</dbReference>
<dbReference type="Pfam" id="PF02678">
    <property type="entry name" value="Pirin"/>
    <property type="match status" value="1"/>
</dbReference>
<dbReference type="InterPro" id="IPR011051">
    <property type="entry name" value="RmlC_Cupin_sf"/>
</dbReference>
<feature type="domain" description="Pirin N-terminal" evidence="4">
    <location>
        <begin position="10"/>
        <end position="119"/>
    </location>
</feature>
<dbReference type="InterPro" id="IPR012093">
    <property type="entry name" value="Pirin"/>
</dbReference>
<dbReference type="Gene3D" id="2.60.120.10">
    <property type="entry name" value="Jelly Rolls"/>
    <property type="match status" value="2"/>
</dbReference>
<dbReference type="KEGG" id="aagg:ETAA8_04240"/>
<sequence length="232" mass="25822">MFAVRKAADRGHADHGWLNTYHTFSFSSYRDPRHMNFRALRVMNEDWVAAGQGFGTHPHRDMEIVTYVLEGALEHKDSMGNGEVLRPGEFQRMTAGTGITHSEFNPSTSEPVHLYQIWLFPEANGLTPSYEQKRFADEERHNRLRLVASRDAAEGSLLIHQDAKIYLASLDQGQSVTHSLASGRHAWLQVLRGSVTLNGQALATSDGAAISDETSLTIEATNNAEVMLFDLA</sequence>
<keyword evidence="2" id="KW-0479">Metal-binding</keyword>
<evidence type="ECO:0000256" key="3">
    <source>
        <dbReference type="RuleBase" id="RU003457"/>
    </source>
</evidence>
<feature type="domain" description="Quercetin 2,3-dioxygenase C-terminal cupin" evidence="5">
    <location>
        <begin position="146"/>
        <end position="231"/>
    </location>
</feature>
<evidence type="ECO:0000259" key="5">
    <source>
        <dbReference type="Pfam" id="PF17954"/>
    </source>
</evidence>
<dbReference type="PANTHER" id="PTHR43212:SF3">
    <property type="entry name" value="QUERCETIN 2,3-DIOXYGENASE"/>
    <property type="match status" value="1"/>
</dbReference>
<evidence type="ECO:0000313" key="7">
    <source>
        <dbReference type="Proteomes" id="UP000315017"/>
    </source>
</evidence>
<dbReference type="InterPro" id="IPR014710">
    <property type="entry name" value="RmlC-like_jellyroll"/>
</dbReference>
<keyword evidence="2" id="KW-0408">Iron</keyword>